<protein>
    <submittedName>
        <fullName evidence="2">Uncharacterized protein</fullName>
    </submittedName>
</protein>
<reference evidence="2" key="1">
    <citation type="submission" date="2019-11" db="EMBL/GenBank/DDBJ databases">
        <authorList>
            <person name="Feng L."/>
        </authorList>
    </citation>
    <scope>NUCLEOTIDE SEQUENCE</scope>
    <source>
        <strain evidence="2">PclaraLFYP37</strain>
    </source>
</reference>
<gene>
    <name evidence="2" type="ORF">PCLFYP37_00503</name>
</gene>
<sequence length="67" mass="7819">MNQMMLLAETEMRTTLNYGRKNYVSPEVRVMSFETEMMIAGSDMNPEPPNPGYNSGHNLDDFWDAWR</sequence>
<evidence type="ECO:0000256" key="1">
    <source>
        <dbReference type="SAM" id="MobiDB-lite"/>
    </source>
</evidence>
<feature type="region of interest" description="Disordered" evidence="1">
    <location>
        <begin position="41"/>
        <end position="67"/>
    </location>
</feature>
<proteinExistence type="predicted"/>
<evidence type="ECO:0000313" key="2">
    <source>
        <dbReference type="EMBL" id="VYU65803.1"/>
    </source>
</evidence>
<accession>A0A6N3GPE1</accession>
<dbReference type="EMBL" id="CACRUT010000031">
    <property type="protein sequence ID" value="VYU65803.1"/>
    <property type="molecule type" value="Genomic_DNA"/>
</dbReference>
<feature type="compositionally biased region" description="Basic and acidic residues" evidence="1">
    <location>
        <begin position="58"/>
        <end position="67"/>
    </location>
</feature>
<organism evidence="2">
    <name type="scientific">Paraprevotella clara</name>
    <dbReference type="NCBI Taxonomy" id="454154"/>
    <lineage>
        <taxon>Bacteria</taxon>
        <taxon>Pseudomonadati</taxon>
        <taxon>Bacteroidota</taxon>
        <taxon>Bacteroidia</taxon>
        <taxon>Bacteroidales</taxon>
        <taxon>Prevotellaceae</taxon>
        <taxon>Paraprevotella</taxon>
    </lineage>
</organism>
<dbReference type="RefSeq" id="WP_008624003.1">
    <property type="nucleotide sequence ID" value="NZ_CACRUT010000031.1"/>
</dbReference>
<dbReference type="AlphaFoldDB" id="A0A6N3GPE1"/>
<name>A0A6N3GPE1_9BACT</name>